<organism evidence="4">
    <name type="scientific">Rodentolepis nana</name>
    <name type="common">Dwarf tapeworm</name>
    <name type="synonym">Hymenolepis nana</name>
    <dbReference type="NCBI Taxonomy" id="102285"/>
    <lineage>
        <taxon>Eukaryota</taxon>
        <taxon>Metazoa</taxon>
        <taxon>Spiralia</taxon>
        <taxon>Lophotrochozoa</taxon>
        <taxon>Platyhelminthes</taxon>
        <taxon>Cestoda</taxon>
        <taxon>Eucestoda</taxon>
        <taxon>Cyclophyllidea</taxon>
        <taxon>Hymenolepididae</taxon>
        <taxon>Rodentolepis</taxon>
    </lineage>
</organism>
<evidence type="ECO:0000259" key="1">
    <source>
        <dbReference type="PROSITE" id="PS50053"/>
    </source>
</evidence>
<dbReference type="AlphaFoldDB" id="A0A0R3TZK0"/>
<dbReference type="WBParaSite" id="HNAJ_0001329901-mRNA-1">
    <property type="protein sequence ID" value="HNAJ_0001329901-mRNA-1"/>
    <property type="gene ID" value="HNAJ_0001329901"/>
</dbReference>
<dbReference type="STRING" id="102285.A0A0R3TZK0"/>
<evidence type="ECO:0000313" key="3">
    <source>
        <dbReference type="Proteomes" id="UP000278807"/>
    </source>
</evidence>
<dbReference type="FunFam" id="3.10.20.90:FF:000211">
    <property type="entry name" value="Polyubiquitin 9"/>
    <property type="match status" value="1"/>
</dbReference>
<feature type="domain" description="Ubiquitin-like" evidence="1">
    <location>
        <begin position="1"/>
        <end position="76"/>
    </location>
</feature>
<dbReference type="EMBL" id="UZAE01015204">
    <property type="protein sequence ID" value="VDO15419.1"/>
    <property type="molecule type" value="Genomic_DNA"/>
</dbReference>
<dbReference type="PRINTS" id="PR00348">
    <property type="entry name" value="UBIQUITIN"/>
</dbReference>
<dbReference type="SUPFAM" id="SSF54236">
    <property type="entry name" value="Ubiquitin-like"/>
    <property type="match status" value="2"/>
</dbReference>
<dbReference type="InterPro" id="IPR000626">
    <property type="entry name" value="Ubiquitin-like_dom"/>
</dbReference>
<accession>A0A0R3TZK0</accession>
<evidence type="ECO:0000313" key="2">
    <source>
        <dbReference type="EMBL" id="VDO15419.1"/>
    </source>
</evidence>
<protein>
    <submittedName>
        <fullName evidence="4">Polyubiquitin</fullName>
    </submittedName>
</protein>
<name>A0A0R3TZK0_RODNA</name>
<dbReference type="FunFam" id="3.10.20.90:FF:000160">
    <property type="entry name" value="Polyubiquitin-C"/>
    <property type="match status" value="1"/>
</dbReference>
<reference evidence="2 3" key="2">
    <citation type="submission" date="2018-11" db="EMBL/GenBank/DDBJ databases">
        <authorList>
            <consortium name="Pathogen Informatics"/>
        </authorList>
    </citation>
    <scope>NUCLEOTIDE SEQUENCE [LARGE SCALE GENOMIC DNA]</scope>
</reference>
<dbReference type="InterPro" id="IPR050158">
    <property type="entry name" value="Ubiquitin_ubiquitin-like"/>
</dbReference>
<proteinExistence type="predicted"/>
<gene>
    <name evidence="2" type="ORF">HNAJ_LOCUS13273</name>
</gene>
<dbReference type="SMART" id="SM00213">
    <property type="entry name" value="UBQ"/>
    <property type="match status" value="2"/>
</dbReference>
<dbReference type="Proteomes" id="UP000278807">
    <property type="component" value="Unassembled WGS sequence"/>
</dbReference>
<dbReference type="OrthoDB" id="428577at2759"/>
<evidence type="ECO:0000313" key="4">
    <source>
        <dbReference type="WBParaSite" id="HNAJ_0001329901-mRNA-1"/>
    </source>
</evidence>
<feature type="domain" description="Ubiquitin-like" evidence="1">
    <location>
        <begin position="78"/>
        <end position="153"/>
    </location>
</feature>
<dbReference type="PANTHER" id="PTHR10666">
    <property type="entry name" value="UBIQUITIN"/>
    <property type="match status" value="1"/>
</dbReference>
<sequence length="159" mass="18029">MQIFVKTIADKTITLEVGDNDFIENLKKKIEDKEGFPIEEQRLIYGGRQLEDDCTFSNYSIQKDSTFHLLLRLRGGGMQIFVKTLSGKTITLDVEPSDTIENVKAKIQAKEGISPQHQRLVFAGKQLEDGHTITEYNILKQSTLHLFLSLKGGTLFQKL</sequence>
<dbReference type="InterPro" id="IPR019956">
    <property type="entry name" value="Ubiquitin_dom"/>
</dbReference>
<dbReference type="PROSITE" id="PS50053">
    <property type="entry name" value="UBIQUITIN_2"/>
    <property type="match status" value="2"/>
</dbReference>
<dbReference type="Gene3D" id="3.10.20.90">
    <property type="entry name" value="Phosphatidylinositol 3-kinase Catalytic Subunit, Chain A, domain 1"/>
    <property type="match status" value="2"/>
</dbReference>
<keyword evidence="3" id="KW-1185">Reference proteome</keyword>
<dbReference type="Pfam" id="PF00240">
    <property type="entry name" value="ubiquitin"/>
    <property type="match status" value="2"/>
</dbReference>
<dbReference type="InterPro" id="IPR029071">
    <property type="entry name" value="Ubiquitin-like_domsf"/>
</dbReference>
<reference evidence="4" key="1">
    <citation type="submission" date="2017-02" db="UniProtKB">
        <authorList>
            <consortium name="WormBaseParasite"/>
        </authorList>
    </citation>
    <scope>IDENTIFICATION</scope>
</reference>